<evidence type="ECO:0008006" key="6">
    <source>
        <dbReference type="Google" id="ProtNLM"/>
    </source>
</evidence>
<protein>
    <recommendedName>
        <fullName evidence="6">DH domain-containing protein</fullName>
    </recommendedName>
</protein>
<feature type="domain" description="CNH" evidence="3">
    <location>
        <begin position="655"/>
        <end position="983"/>
    </location>
</feature>
<dbReference type="PROSITE" id="PS50010">
    <property type="entry name" value="DH_2"/>
    <property type="match status" value="1"/>
</dbReference>
<evidence type="ECO:0000259" key="3">
    <source>
        <dbReference type="PROSITE" id="PS50219"/>
    </source>
</evidence>
<dbReference type="SUPFAM" id="SSF48065">
    <property type="entry name" value="DBL homology domain (DH-domain)"/>
    <property type="match status" value="1"/>
</dbReference>
<evidence type="ECO:0000313" key="4">
    <source>
        <dbReference type="EMBL" id="GAA5800823.1"/>
    </source>
</evidence>
<evidence type="ECO:0000313" key="5">
    <source>
        <dbReference type="Proteomes" id="UP001476247"/>
    </source>
</evidence>
<sequence>MLKENTSNPSSNIKACLSTLTKLFVKEAQYAQITRDEALNACSLVLTDQNIQEKEDSLFNSLVQNQILVPSSKNIFLINNISTQGVLVDLTACYSPLCKSFSCYSPSCPNKNQSSLDLNNPDIDVYQNNVRKEYDWSHKIPRFILENLTPQEKKRQLAIEELLTYEDNFWKQLTVIRDVFARPLLSSQITIEESRRFKFHDTLFGNYNVLANHHRKIIRDLEATRNETDHHLFADSKVVGEVLLKHFKKLLEPYVRYASNHVAAENLYRSELERNMAFVSFIEQQEAIEKDFRLTLKGLLLSPIIRIVKYELLFSTILNNSPVEDRDSFLEINVILGDISYKINEALRNAQAEQRLFEIKRGLKLRRLSLRSQNRLSQIVPDDATLIYEGKLELVNRLPQVTCQVFLFSNALLITREKANTENGLEYTLLDKAIPLHMLKLGSASSPSSSSRFRSSTTASHQVNILSSIRHQLSSGSYNYRRRCNSENSGRISVLNETVLESEEHDAISIRSDDGSSTYSAIYTISGLKLRHHIRSIKQRIKRKNNKPVGFATTSRNSKPLSPALLVQQHSYPPRVSSPRGNIVRTRLLRVSYTADPALNYLFECPSADTKLAWKNQIKSMLPKQDVGPFGLDNICSSSHCSTLQSVDGRFVIGCGTIWCLLPFTTSEGREAIALGTRYGLWVAYRDGTEDFKLVLPHNCLQLESFDNKVILVRTCKPNRVLGAILIDHIYPPSPDTATTGSITTNEAPVNRDITNEGFQLLQKSGVISFAVGTLRGEPILCYLRRRRTGSVRLVLMNYRVDNVLCTPFLRKLKEYKPISTQPKDLKIIQDMVYIRSRTEGVEKVNILNWILGSSNAQNNSYQHVKYSYSISLPALPYHVTMASTPQLDDPALTTVAYVALNQPGTGLICSGEAAWPVAETNADLVQQEIKFESNAKSVVVSFPYLIIFSSCVIEIRHLETTALVQAIAGNKIRCVHVSHTDPLSVTATPIIHVTMLHADEDQTKVYRLYLKEPIAFDE</sequence>
<keyword evidence="1" id="KW-0344">Guanine-nucleotide releasing factor</keyword>
<accession>A0ABP9Y207</accession>
<dbReference type="PANTHER" id="PTHR46572">
    <property type="entry name" value="RHO1 GDP-GTP EXCHANGE PROTEIN 1-RELATED"/>
    <property type="match status" value="1"/>
</dbReference>
<dbReference type="InterPro" id="IPR011993">
    <property type="entry name" value="PH-like_dom_sf"/>
</dbReference>
<dbReference type="Pfam" id="PF00621">
    <property type="entry name" value="RhoGEF"/>
    <property type="match status" value="1"/>
</dbReference>
<dbReference type="Gene3D" id="2.30.29.30">
    <property type="entry name" value="Pleckstrin-homology domain (PH domain)/Phosphotyrosine-binding domain (PTB)"/>
    <property type="match status" value="1"/>
</dbReference>
<name>A0ABP9Y207_9FUNG</name>
<dbReference type="InterPro" id="IPR035899">
    <property type="entry name" value="DBL_dom_sf"/>
</dbReference>
<dbReference type="PANTHER" id="PTHR46572:SF1">
    <property type="entry name" value="RHO1 GUANINE NUCLEOTIDE EXCHANGE FACTOR TUS1"/>
    <property type="match status" value="1"/>
</dbReference>
<evidence type="ECO:0000259" key="2">
    <source>
        <dbReference type="PROSITE" id="PS50010"/>
    </source>
</evidence>
<dbReference type="Gene3D" id="1.20.900.10">
    <property type="entry name" value="Dbl homology (DH) domain"/>
    <property type="match status" value="1"/>
</dbReference>
<dbReference type="Pfam" id="PF00780">
    <property type="entry name" value="CNH"/>
    <property type="match status" value="1"/>
</dbReference>
<evidence type="ECO:0000256" key="1">
    <source>
        <dbReference type="ARBA" id="ARBA00022658"/>
    </source>
</evidence>
<dbReference type="InterPro" id="IPR001180">
    <property type="entry name" value="CNH_dom"/>
</dbReference>
<gene>
    <name evidence="4" type="ORF">HPULCUR_006262</name>
</gene>
<dbReference type="Proteomes" id="UP001476247">
    <property type="component" value="Unassembled WGS sequence"/>
</dbReference>
<dbReference type="CDD" id="cd00160">
    <property type="entry name" value="RhoGEF"/>
    <property type="match status" value="1"/>
</dbReference>
<dbReference type="EMBL" id="BAABUJ010000017">
    <property type="protein sequence ID" value="GAA5800823.1"/>
    <property type="molecule type" value="Genomic_DNA"/>
</dbReference>
<dbReference type="SMART" id="SM00325">
    <property type="entry name" value="RhoGEF"/>
    <property type="match status" value="1"/>
</dbReference>
<keyword evidence="5" id="KW-1185">Reference proteome</keyword>
<feature type="domain" description="DH" evidence="2">
    <location>
        <begin position="154"/>
        <end position="346"/>
    </location>
</feature>
<dbReference type="InterPro" id="IPR052233">
    <property type="entry name" value="Rho-type_GEFs"/>
</dbReference>
<comment type="caution">
    <text evidence="4">The sequence shown here is derived from an EMBL/GenBank/DDBJ whole genome shotgun (WGS) entry which is preliminary data.</text>
</comment>
<dbReference type="InterPro" id="IPR000219">
    <property type="entry name" value="DH_dom"/>
</dbReference>
<reference evidence="4 5" key="1">
    <citation type="submission" date="2024-04" db="EMBL/GenBank/DDBJ databases">
        <title>genome sequences of Mucor flavus KT1a and Helicostylum pulchrum KT1b strains isolation_sourced from the surface of a dry-aged beef.</title>
        <authorList>
            <person name="Toyotome T."/>
            <person name="Hosono M."/>
            <person name="Torimaru M."/>
            <person name="Fukuda K."/>
            <person name="Mikami N."/>
        </authorList>
    </citation>
    <scope>NUCLEOTIDE SEQUENCE [LARGE SCALE GENOMIC DNA]</scope>
    <source>
        <strain evidence="4 5">KT1b</strain>
    </source>
</reference>
<dbReference type="PROSITE" id="PS50219">
    <property type="entry name" value="CNH"/>
    <property type="match status" value="1"/>
</dbReference>
<organism evidence="4 5">
    <name type="scientific">Helicostylum pulchrum</name>
    <dbReference type="NCBI Taxonomy" id="562976"/>
    <lineage>
        <taxon>Eukaryota</taxon>
        <taxon>Fungi</taxon>
        <taxon>Fungi incertae sedis</taxon>
        <taxon>Mucoromycota</taxon>
        <taxon>Mucoromycotina</taxon>
        <taxon>Mucoromycetes</taxon>
        <taxon>Mucorales</taxon>
        <taxon>Mucorineae</taxon>
        <taxon>Mucoraceae</taxon>
        <taxon>Helicostylum</taxon>
    </lineage>
</organism>
<proteinExistence type="predicted"/>